<dbReference type="PANTHER" id="PTHR12277:SF81">
    <property type="entry name" value="PROTEIN ABHD13"/>
    <property type="match status" value="1"/>
</dbReference>
<dbReference type="STRING" id="34506.A0A090LII9"/>
<evidence type="ECO:0000313" key="6">
    <source>
        <dbReference type="WormBase" id="SRAE_2000261900"/>
    </source>
</evidence>
<keyword evidence="4" id="KW-1185">Reference proteome</keyword>
<evidence type="ECO:0000256" key="1">
    <source>
        <dbReference type="SAM" id="MobiDB-lite"/>
    </source>
</evidence>
<dbReference type="EMBL" id="LN609529">
    <property type="protein sequence ID" value="CEF67958.1"/>
    <property type="molecule type" value="Genomic_DNA"/>
</dbReference>
<feature type="region of interest" description="Disordered" evidence="1">
    <location>
        <begin position="73"/>
        <end position="104"/>
    </location>
</feature>
<dbReference type="InterPro" id="IPR029058">
    <property type="entry name" value="AB_hydrolase_fold"/>
</dbReference>
<dbReference type="Pfam" id="PF00326">
    <property type="entry name" value="Peptidase_S9"/>
    <property type="match status" value="1"/>
</dbReference>
<dbReference type="GeneID" id="36380323"/>
<protein>
    <submittedName>
        <fullName evidence="5">Peptidase_S9 domain-containing protein</fullName>
    </submittedName>
</protein>
<sequence>MSKSNSKTNLNNKTTIICIKNSAEVRKKEISKCDIVKRLSDTSLNVKNSYKLKENGRKKYNLRLSDKKVSYGKEKICKNSKKHSKSKKKSSKKKKISPIVNSQQNNENYDLHIKTSSLKKNKKDKLLSTSETDMKKQCNIIRKVKSVPLQSIPFQKCNQNKPKYSSKFNSKVLIENEFDENFLERLKITKKNKQFIQCNCVVNESSWSIFSNKSKKLWLNAKNLFKIFFIPEAERNFTQKAIFWPQKSNYYFYQIKNYEDKSFNIQHLYLMNKYRSLTLNDSLNENTRTKLEEAYSNIISFVTDEDEPQGEFLFGHNHPCYVFTDKVKFFFIKDNENGETIPCAYTITGKPTKYTLIYSHPNAYSLEDLIIGFPSLYDIAQFLNVEIIAYEYPGYGICDGIPTEERLINRLTAVYDYLTKEKNILPSEIILLGYSLGGALSIMAAANNKNIGGLILFATPASFKSCIKYKLFCSSSVNDKKSNEPFDVIFNIQMIKCPTLVIHSKSDKLVPISHCDTLLKYLGKKAEYLTLEDTLHNGTERNFEVWLTVKKFLFEDLPRKKEEISF</sequence>
<evidence type="ECO:0000259" key="2">
    <source>
        <dbReference type="Pfam" id="PF00326"/>
    </source>
</evidence>
<dbReference type="InterPro" id="IPR001375">
    <property type="entry name" value="Peptidase_S9_cat"/>
</dbReference>
<reference evidence="3 4" key="1">
    <citation type="submission" date="2014-09" db="EMBL/GenBank/DDBJ databases">
        <authorList>
            <person name="Martin A.A."/>
        </authorList>
    </citation>
    <scope>NUCLEOTIDE SEQUENCE</scope>
    <source>
        <strain evidence="4">ED321</strain>
        <strain evidence="3">ED321 Heterogonic</strain>
    </source>
</reference>
<dbReference type="CTD" id="36380323"/>
<evidence type="ECO:0000313" key="3">
    <source>
        <dbReference type="EMBL" id="CEF67958.1"/>
    </source>
</evidence>
<name>A0A090LII9_STRRB</name>
<dbReference type="OrthoDB" id="446723at2759"/>
<evidence type="ECO:0000313" key="4">
    <source>
        <dbReference type="Proteomes" id="UP000035682"/>
    </source>
</evidence>
<dbReference type="Proteomes" id="UP000035682">
    <property type="component" value="Unplaced"/>
</dbReference>
<evidence type="ECO:0000313" key="5">
    <source>
        <dbReference type="WBParaSite" id="SRAE_2000261900.1"/>
    </source>
</evidence>
<dbReference type="SUPFAM" id="SSF53474">
    <property type="entry name" value="alpha/beta-Hydrolases"/>
    <property type="match status" value="1"/>
</dbReference>
<feature type="compositionally biased region" description="Basic residues" evidence="1">
    <location>
        <begin position="78"/>
        <end position="96"/>
    </location>
</feature>
<organism evidence="3">
    <name type="scientific">Strongyloides ratti</name>
    <name type="common">Parasitic roundworm</name>
    <dbReference type="NCBI Taxonomy" id="34506"/>
    <lineage>
        <taxon>Eukaryota</taxon>
        <taxon>Metazoa</taxon>
        <taxon>Ecdysozoa</taxon>
        <taxon>Nematoda</taxon>
        <taxon>Chromadorea</taxon>
        <taxon>Rhabditida</taxon>
        <taxon>Tylenchina</taxon>
        <taxon>Panagrolaimomorpha</taxon>
        <taxon>Strongyloidoidea</taxon>
        <taxon>Strongyloididae</taxon>
        <taxon>Strongyloides</taxon>
    </lineage>
</organism>
<dbReference type="GO" id="GO:0006508">
    <property type="term" value="P:proteolysis"/>
    <property type="evidence" value="ECO:0007669"/>
    <property type="project" value="InterPro"/>
</dbReference>
<accession>A0A090LII9</accession>
<dbReference type="PANTHER" id="PTHR12277">
    <property type="entry name" value="ALPHA/BETA HYDROLASE DOMAIN-CONTAINING PROTEIN"/>
    <property type="match status" value="1"/>
</dbReference>
<reference evidence="5" key="2">
    <citation type="submission" date="2020-12" db="UniProtKB">
        <authorList>
            <consortium name="WormBaseParasite"/>
        </authorList>
    </citation>
    <scope>IDENTIFICATION</scope>
</reference>
<proteinExistence type="predicted"/>
<dbReference type="Gene3D" id="3.40.50.1820">
    <property type="entry name" value="alpha/beta hydrolase"/>
    <property type="match status" value="1"/>
</dbReference>
<dbReference type="WBParaSite" id="SRAE_2000261900.1">
    <property type="protein sequence ID" value="SRAE_2000261900.1"/>
    <property type="gene ID" value="WBGene00262830"/>
</dbReference>
<gene>
    <name evidence="3 5 6" type="ORF">SRAE_2000261900</name>
</gene>
<feature type="domain" description="Peptidase S9 prolyl oligopeptidase catalytic" evidence="2">
    <location>
        <begin position="411"/>
        <end position="541"/>
    </location>
</feature>
<dbReference type="GO" id="GO:0008236">
    <property type="term" value="F:serine-type peptidase activity"/>
    <property type="evidence" value="ECO:0007669"/>
    <property type="project" value="InterPro"/>
</dbReference>
<dbReference type="RefSeq" id="XP_024507158.1">
    <property type="nucleotide sequence ID" value="XM_024653709.1"/>
</dbReference>
<dbReference type="WormBase" id="SRAE_2000261900">
    <property type="protein sequence ID" value="SRP11952"/>
    <property type="gene ID" value="WBGene00262830"/>
</dbReference>
<dbReference type="AlphaFoldDB" id="A0A090LII9"/>